<dbReference type="GO" id="GO:0003777">
    <property type="term" value="F:microtubule motor activity"/>
    <property type="evidence" value="ECO:0007669"/>
    <property type="project" value="InterPro"/>
</dbReference>
<dbReference type="SMART" id="SM00129">
    <property type="entry name" value="KISc"/>
    <property type="match status" value="1"/>
</dbReference>
<feature type="coiled-coil region" evidence="18">
    <location>
        <begin position="432"/>
        <end position="483"/>
    </location>
</feature>
<evidence type="ECO:0000256" key="12">
    <source>
        <dbReference type="ARBA" id="ARBA00023125"/>
    </source>
</evidence>
<dbReference type="Gene3D" id="3.40.850.10">
    <property type="entry name" value="Kinesin motor domain"/>
    <property type="match status" value="1"/>
</dbReference>
<dbReference type="GO" id="GO:0008017">
    <property type="term" value="F:microtubule binding"/>
    <property type="evidence" value="ECO:0007669"/>
    <property type="project" value="InterPro"/>
</dbReference>
<evidence type="ECO:0000256" key="2">
    <source>
        <dbReference type="ARBA" id="ARBA00004123"/>
    </source>
</evidence>
<keyword evidence="14" id="KW-0206">Cytoskeleton</keyword>
<dbReference type="EnsemblMetazoa" id="AEPI009088-RA">
    <property type="protein sequence ID" value="AEPI009088-PA"/>
    <property type="gene ID" value="AEPI009088"/>
</dbReference>
<reference evidence="22" key="1">
    <citation type="submission" date="2013-03" db="EMBL/GenBank/DDBJ databases">
        <title>The Genome Sequence of Anopheles epiroticus epiroticus2.</title>
        <authorList>
            <consortium name="The Broad Institute Genomics Platform"/>
            <person name="Neafsey D.E."/>
            <person name="Howell P."/>
            <person name="Walker B."/>
            <person name="Young S.K."/>
            <person name="Zeng Q."/>
            <person name="Gargeya S."/>
            <person name="Fitzgerald M."/>
            <person name="Haas B."/>
            <person name="Abouelleil A."/>
            <person name="Allen A.W."/>
            <person name="Alvarado L."/>
            <person name="Arachchi H.M."/>
            <person name="Berlin A.M."/>
            <person name="Chapman S.B."/>
            <person name="Gainer-Dewar J."/>
            <person name="Goldberg J."/>
            <person name="Griggs A."/>
            <person name="Gujja S."/>
            <person name="Hansen M."/>
            <person name="Howarth C."/>
            <person name="Imamovic A."/>
            <person name="Ireland A."/>
            <person name="Larimer J."/>
            <person name="McCowan C."/>
            <person name="Murphy C."/>
            <person name="Pearson M."/>
            <person name="Poon T.W."/>
            <person name="Priest M."/>
            <person name="Roberts A."/>
            <person name="Saif S."/>
            <person name="Shea T."/>
            <person name="Sisk P."/>
            <person name="Sykes S."/>
            <person name="Wortman J."/>
            <person name="Nusbaum C."/>
            <person name="Birren B."/>
        </authorList>
    </citation>
    <scope>NUCLEOTIDE SEQUENCE [LARGE SCALE GENOMIC DNA]</scope>
    <source>
        <strain evidence="22">Epiroticus2</strain>
    </source>
</reference>
<dbReference type="GO" id="GO:0051536">
    <property type="term" value="F:iron-sulfur cluster binding"/>
    <property type="evidence" value="ECO:0007669"/>
    <property type="project" value="UniProtKB-KW"/>
</dbReference>
<dbReference type="Pfam" id="PF25764">
    <property type="entry name" value="KIF21A_4th"/>
    <property type="match status" value="1"/>
</dbReference>
<dbReference type="GO" id="GO:0003677">
    <property type="term" value="F:DNA binding"/>
    <property type="evidence" value="ECO:0007669"/>
    <property type="project" value="UniProtKB-KW"/>
</dbReference>
<evidence type="ECO:0000256" key="11">
    <source>
        <dbReference type="ARBA" id="ARBA00023054"/>
    </source>
</evidence>
<evidence type="ECO:0000256" key="6">
    <source>
        <dbReference type="ARBA" id="ARBA00022723"/>
    </source>
</evidence>
<feature type="coiled-coil region" evidence="18">
    <location>
        <begin position="790"/>
        <end position="817"/>
    </location>
</feature>
<organism evidence="21 22">
    <name type="scientific">Anopheles epiroticus</name>
    <dbReference type="NCBI Taxonomy" id="199890"/>
    <lineage>
        <taxon>Eukaryota</taxon>
        <taxon>Metazoa</taxon>
        <taxon>Ecdysozoa</taxon>
        <taxon>Arthropoda</taxon>
        <taxon>Hexapoda</taxon>
        <taxon>Insecta</taxon>
        <taxon>Pterygota</taxon>
        <taxon>Neoptera</taxon>
        <taxon>Endopterygota</taxon>
        <taxon>Diptera</taxon>
        <taxon>Nematocera</taxon>
        <taxon>Culicoidea</taxon>
        <taxon>Culicidae</taxon>
        <taxon>Anophelinae</taxon>
        <taxon>Anopheles</taxon>
    </lineage>
</organism>
<keyword evidence="10" id="KW-0411">Iron-sulfur</keyword>
<keyword evidence="9" id="KW-0408">Iron</keyword>
<comment type="subcellular location">
    <subcellularLocation>
        <location evidence="3">Cytoplasm</location>
        <location evidence="3">Cytoskeleton</location>
    </subcellularLocation>
    <subcellularLocation>
        <location evidence="2">Nucleus</location>
    </subcellularLocation>
</comment>
<comment type="cofactor">
    <cofactor evidence="1">
        <name>[4Fe-4S] cluster</name>
        <dbReference type="ChEBI" id="CHEBI:49883"/>
    </cofactor>
</comment>
<feature type="coiled-coil region" evidence="18">
    <location>
        <begin position="981"/>
        <end position="1015"/>
    </location>
</feature>
<dbReference type="PANTHER" id="PTHR47969">
    <property type="entry name" value="CHROMOSOME-ASSOCIATED KINESIN KIF4A-RELATED"/>
    <property type="match status" value="1"/>
</dbReference>
<keyword evidence="4" id="KW-0963">Cytoplasm</keyword>
<accession>A0A182PQ58</accession>
<keyword evidence="11 18" id="KW-0175">Coiled coil</keyword>
<feature type="compositionally biased region" description="Polar residues" evidence="19">
    <location>
        <begin position="1157"/>
        <end position="1180"/>
    </location>
</feature>
<evidence type="ECO:0000256" key="15">
    <source>
        <dbReference type="ARBA" id="ARBA00023242"/>
    </source>
</evidence>
<dbReference type="GO" id="GO:0007018">
    <property type="term" value="P:microtubule-based movement"/>
    <property type="evidence" value="ECO:0007669"/>
    <property type="project" value="InterPro"/>
</dbReference>
<protein>
    <recommendedName>
        <fullName evidence="20">Kinesin motor domain-containing protein</fullName>
    </recommendedName>
</protein>
<evidence type="ECO:0000313" key="22">
    <source>
        <dbReference type="Proteomes" id="UP000075885"/>
    </source>
</evidence>
<keyword evidence="6" id="KW-0479">Metal-binding</keyword>
<keyword evidence="7 17" id="KW-0547">Nucleotide-binding</keyword>
<dbReference type="GO" id="GO:0005634">
    <property type="term" value="C:nucleus"/>
    <property type="evidence" value="ECO:0007669"/>
    <property type="project" value="UniProtKB-SubCell"/>
</dbReference>
<keyword evidence="15" id="KW-0539">Nucleus</keyword>
<dbReference type="Proteomes" id="UP000075885">
    <property type="component" value="Unassembled WGS sequence"/>
</dbReference>
<evidence type="ECO:0000256" key="16">
    <source>
        <dbReference type="ARBA" id="ARBA00034078"/>
    </source>
</evidence>
<keyword evidence="22" id="KW-1185">Reference proteome</keyword>
<reference evidence="21" key="2">
    <citation type="submission" date="2020-05" db="UniProtKB">
        <authorList>
            <consortium name="EnsemblMetazoa"/>
        </authorList>
    </citation>
    <scope>IDENTIFICATION</scope>
    <source>
        <strain evidence="21">Epiroticus2</strain>
    </source>
</reference>
<dbReference type="AlphaFoldDB" id="A0A182PQ58"/>
<evidence type="ECO:0000256" key="3">
    <source>
        <dbReference type="ARBA" id="ARBA00004245"/>
    </source>
</evidence>
<dbReference type="GO" id="GO:0005875">
    <property type="term" value="C:microtubule associated complex"/>
    <property type="evidence" value="ECO:0007669"/>
    <property type="project" value="TreeGrafter"/>
</dbReference>
<evidence type="ECO:0000256" key="13">
    <source>
        <dbReference type="ARBA" id="ARBA00023175"/>
    </source>
</evidence>
<keyword evidence="13 17" id="KW-0505">Motor protein</keyword>
<comment type="cofactor">
    <cofactor evidence="16">
        <name>[2Fe-2S] cluster</name>
        <dbReference type="ChEBI" id="CHEBI:190135"/>
    </cofactor>
</comment>
<keyword evidence="5" id="KW-0493">Microtubule</keyword>
<dbReference type="InterPro" id="IPR027640">
    <property type="entry name" value="Kinesin-like_fam"/>
</dbReference>
<dbReference type="PROSITE" id="PS00411">
    <property type="entry name" value="KINESIN_MOTOR_1"/>
    <property type="match status" value="1"/>
</dbReference>
<sequence length="1223" mass="136802">MSGPECVKVAVRIRPMSQSEKARGCQTVVEQSAPDQPQILVCGGRTPSDVFSYNYVFPPNTVQSALYEVSVAPLLRKLFAGYNATILAYGQTSSGKTFTMGTDFAGEMGESVGVIPRAITEIFRTIAEAAASGGKMDTRVACSFYEVYQDNVYDLLAEKASGSERQLVEIREAAGGDILLQGLTEVPASSEQCAFECLARGSLSRVVRATAMNNVSSRSHAIFTLTLLHTARDDPSVVTRSKFHLVDLAGSERSKKTATTGDRFKEGVEINKCLLALGNVITALGNSNAGPGKVHVPYRSSKLTRLLQDSLGGNSFTLMIACVSPADYNLSETYSTLRYAYRVCKIKNKPIINQDPQQARIKELEAIIQDLRVEVLSLKSGQNGPDTPQDGEFRVPKPVKSQLVRGLTETELIRSPRHGENGSGDAVTSLSVQKLQETNRFLQQQLHSTLHELESNEMRAMTAEKLLEDFEQVLQKEEKAEEEGQMRRELLALLSAYKEEIFALGNMSAPNPPIPTTPRAVSADASMRSQEIERKSEYHTQQQMRIHSELSQLKRELALKEQLHAKYMGNSAAVLSLTSDRERELTEQLRECEGQIRGLEDQLAELNTLLENTKASEKRSKLAEERRRKVQQLESELAELRKKSMRQAKLLKVNEKDVQRIAGLTAEIQQMKVTRVKLLKTLRTESENFRQWRLTREKEITQLKAKDRKRQYELQKLESTYSLQKRIMQRKMDETILVNKRLKATLERRQRNLSTANACDRSVMRGAEAARWIKHELELIYNTVDGTVTLNMLRTQRAQQSKKLTELRAQLAELVGAVGGGEGADPDEQRQLQEEIRQCETDLDYRNAQIADLQQKIHTMDTDSQVATFSEGLAKLPEGREAFQRLLQQLVQTHTRLIETRFQLVELQATSDCQEEALAQARAQLLAAEQQYREEVVQLEKTYEDKLSLLLMQRAAANGGATVADPGEEAATLANPSDSVHEEAIRRIEQLRDELELYKRSAQMLREELNQATKLPPRKRRVPLSLLDPDTEFNMRPFEDDEPIASEDDNEDPDFRLTPMWKRKRGRSDSLSIRESLMSRTLQVMNTTTNLSKAVAGSSCTCTGNCGTRRCGCHKMDNMCNASCKCPPACVNRILMTVPEGSDPAAAAAVAGPLDVSSGSNTSKPGETLAPDNTSATAGQVENKENLAKPTSVNEKREPDERDTLDILEYVAKYRKRRPLLDV</sequence>
<feature type="coiled-coil region" evidence="18">
    <location>
        <begin position="904"/>
        <end position="942"/>
    </location>
</feature>
<keyword evidence="8 17" id="KW-0067">ATP-binding</keyword>
<dbReference type="InterPro" id="IPR036961">
    <property type="entry name" value="Kinesin_motor_dom_sf"/>
</dbReference>
<dbReference type="InterPro" id="IPR027417">
    <property type="entry name" value="P-loop_NTPase"/>
</dbReference>
<dbReference type="InterPro" id="IPR019821">
    <property type="entry name" value="Kinesin_motor_CS"/>
</dbReference>
<dbReference type="PANTHER" id="PTHR47969:SF15">
    <property type="entry name" value="CHROMOSOME-ASSOCIATED KINESIN KIF4A-RELATED"/>
    <property type="match status" value="1"/>
</dbReference>
<dbReference type="GO" id="GO:0051231">
    <property type="term" value="P:spindle elongation"/>
    <property type="evidence" value="ECO:0007669"/>
    <property type="project" value="TreeGrafter"/>
</dbReference>
<dbReference type="FunFam" id="3.40.850.10:FF:000038">
    <property type="entry name" value="chromosome-associated kinesin KIF4A"/>
    <property type="match status" value="1"/>
</dbReference>
<feature type="binding site" evidence="17">
    <location>
        <begin position="90"/>
        <end position="97"/>
    </location>
    <ligand>
        <name>ATP</name>
        <dbReference type="ChEBI" id="CHEBI:30616"/>
    </ligand>
</feature>
<evidence type="ECO:0000256" key="10">
    <source>
        <dbReference type="ARBA" id="ARBA00023014"/>
    </source>
</evidence>
<dbReference type="InterPro" id="IPR001752">
    <property type="entry name" value="Kinesin_motor_dom"/>
</dbReference>
<evidence type="ECO:0000256" key="9">
    <source>
        <dbReference type="ARBA" id="ARBA00023004"/>
    </source>
</evidence>
<evidence type="ECO:0000256" key="14">
    <source>
        <dbReference type="ARBA" id="ARBA00023212"/>
    </source>
</evidence>
<feature type="region of interest" description="Disordered" evidence="19">
    <location>
        <begin position="1031"/>
        <end position="1054"/>
    </location>
</feature>
<evidence type="ECO:0000256" key="5">
    <source>
        <dbReference type="ARBA" id="ARBA00022701"/>
    </source>
</evidence>
<evidence type="ECO:0000256" key="4">
    <source>
        <dbReference type="ARBA" id="ARBA00022490"/>
    </source>
</evidence>
<feature type="compositionally biased region" description="Acidic residues" evidence="19">
    <location>
        <begin position="1039"/>
        <end position="1052"/>
    </location>
</feature>
<feature type="domain" description="Kinesin motor" evidence="20">
    <location>
        <begin position="6"/>
        <end position="346"/>
    </location>
</feature>
<dbReference type="GO" id="GO:0005874">
    <property type="term" value="C:microtubule"/>
    <property type="evidence" value="ECO:0007669"/>
    <property type="project" value="UniProtKB-KW"/>
</dbReference>
<evidence type="ECO:0000256" key="18">
    <source>
        <dbReference type="SAM" id="Coils"/>
    </source>
</evidence>
<name>A0A182PQ58_9DIPT</name>
<dbReference type="PROSITE" id="PS50067">
    <property type="entry name" value="KINESIN_MOTOR_2"/>
    <property type="match status" value="1"/>
</dbReference>
<dbReference type="GO" id="GO:0046872">
    <property type="term" value="F:metal ion binding"/>
    <property type="evidence" value="ECO:0007669"/>
    <property type="project" value="UniProtKB-KW"/>
</dbReference>
<dbReference type="SUPFAM" id="SSF52540">
    <property type="entry name" value="P-loop containing nucleoside triphosphate hydrolases"/>
    <property type="match status" value="1"/>
</dbReference>
<proteinExistence type="inferred from homology"/>
<dbReference type="GO" id="GO:0005524">
    <property type="term" value="F:ATP binding"/>
    <property type="evidence" value="ECO:0007669"/>
    <property type="project" value="UniProtKB-UniRule"/>
</dbReference>
<evidence type="ECO:0000256" key="8">
    <source>
        <dbReference type="ARBA" id="ARBA00022840"/>
    </source>
</evidence>
<comment type="similarity">
    <text evidence="17">Belongs to the TRAFAC class myosin-kinesin ATPase superfamily. Kinesin family.</text>
</comment>
<evidence type="ECO:0000313" key="21">
    <source>
        <dbReference type="EnsemblMetazoa" id="AEPI009088-PA"/>
    </source>
</evidence>
<evidence type="ECO:0000256" key="17">
    <source>
        <dbReference type="PROSITE-ProRule" id="PRU00283"/>
    </source>
</evidence>
<dbReference type="STRING" id="199890.A0A182PQ58"/>
<dbReference type="VEuPathDB" id="VectorBase:AEPI009088"/>
<feature type="coiled-coil region" evidence="18">
    <location>
        <begin position="582"/>
        <end position="650"/>
    </location>
</feature>
<keyword evidence="12" id="KW-0238">DNA-binding</keyword>
<feature type="region of interest" description="Disordered" evidence="19">
    <location>
        <begin position="1155"/>
        <end position="1202"/>
    </location>
</feature>
<evidence type="ECO:0000256" key="19">
    <source>
        <dbReference type="SAM" id="MobiDB-lite"/>
    </source>
</evidence>
<dbReference type="Pfam" id="PF00225">
    <property type="entry name" value="Kinesin"/>
    <property type="match status" value="1"/>
</dbReference>
<dbReference type="PRINTS" id="PR00380">
    <property type="entry name" value="KINESINHEAVY"/>
</dbReference>
<dbReference type="GO" id="GO:0007052">
    <property type="term" value="P:mitotic spindle organization"/>
    <property type="evidence" value="ECO:0007669"/>
    <property type="project" value="TreeGrafter"/>
</dbReference>
<evidence type="ECO:0000256" key="1">
    <source>
        <dbReference type="ARBA" id="ARBA00001966"/>
    </source>
</evidence>
<evidence type="ECO:0000256" key="7">
    <source>
        <dbReference type="ARBA" id="ARBA00022741"/>
    </source>
</evidence>
<dbReference type="GO" id="GO:0005829">
    <property type="term" value="C:cytosol"/>
    <property type="evidence" value="ECO:0007669"/>
    <property type="project" value="UniProtKB-ARBA"/>
</dbReference>
<evidence type="ECO:0000259" key="20">
    <source>
        <dbReference type="PROSITE" id="PS50067"/>
    </source>
</evidence>
<dbReference type="Gene3D" id="1.10.287.1490">
    <property type="match status" value="1"/>
</dbReference>